<evidence type="ECO:0000313" key="7">
    <source>
        <dbReference type="Proteomes" id="UP000677244"/>
    </source>
</evidence>
<name>A0ABS3YXL6_9BACT</name>
<dbReference type="Gene3D" id="1.10.3910.10">
    <property type="entry name" value="SP0561-like"/>
    <property type="match status" value="1"/>
</dbReference>
<comment type="caution">
    <text evidence="6">The sequence shown here is derived from an EMBL/GenBank/DDBJ whole genome shotgun (WGS) entry which is preliminary data.</text>
</comment>
<sequence length="248" mass="29104">MNTVRKISPLSSVSDIVNNDYRTAAVFRKYGIEYCCAGKFPLQMVCESKDLDFTAIINELEQSIHPISIPNNLPFEKWDIDFLIDYIVNIHHAYLKQVLPDTKDQLEKFAEGHYKNYPELTELVLVFKSLTLEMLPHLQHEEDIIFPYIKQIAHAYDNKEAYAGLLVRTLRKPVENVMNHEHESINKVLARMRKLTNSYTWPEQSCTNHRVTFLKLLEIDSDLVQHMHLENTILFPRAIEMEKKLLYL</sequence>
<organism evidence="6 7">
    <name type="scientific">Niastella soli</name>
    <dbReference type="NCBI Taxonomy" id="2821487"/>
    <lineage>
        <taxon>Bacteria</taxon>
        <taxon>Pseudomonadati</taxon>
        <taxon>Bacteroidota</taxon>
        <taxon>Chitinophagia</taxon>
        <taxon>Chitinophagales</taxon>
        <taxon>Chitinophagaceae</taxon>
        <taxon>Niastella</taxon>
    </lineage>
</organism>
<dbReference type="PANTHER" id="PTHR36438">
    <property type="entry name" value="IRON-SULFUR CLUSTER REPAIR PROTEIN YTFE"/>
    <property type="match status" value="1"/>
</dbReference>
<keyword evidence="7" id="KW-1185">Reference proteome</keyword>
<keyword evidence="2" id="KW-0963">Cytoplasm</keyword>
<dbReference type="Proteomes" id="UP000677244">
    <property type="component" value="Unassembled WGS sequence"/>
</dbReference>
<dbReference type="Gene3D" id="1.20.120.520">
    <property type="entry name" value="nmb1532 protein domain like"/>
    <property type="match status" value="1"/>
</dbReference>
<evidence type="ECO:0000256" key="4">
    <source>
        <dbReference type="ARBA" id="ARBA00023004"/>
    </source>
</evidence>
<dbReference type="Pfam" id="PF01814">
    <property type="entry name" value="Hemerythrin"/>
    <property type="match status" value="1"/>
</dbReference>
<keyword evidence="3" id="KW-0479">Metal-binding</keyword>
<evidence type="ECO:0000259" key="5">
    <source>
        <dbReference type="Pfam" id="PF01814"/>
    </source>
</evidence>
<evidence type="ECO:0000256" key="2">
    <source>
        <dbReference type="ARBA" id="ARBA00022490"/>
    </source>
</evidence>
<comment type="subcellular location">
    <subcellularLocation>
        <location evidence="1">Cytoplasm</location>
    </subcellularLocation>
</comment>
<evidence type="ECO:0000256" key="1">
    <source>
        <dbReference type="ARBA" id="ARBA00004496"/>
    </source>
</evidence>
<evidence type="ECO:0000256" key="3">
    <source>
        <dbReference type="ARBA" id="ARBA00022723"/>
    </source>
</evidence>
<gene>
    <name evidence="6" type="ORF">J7I42_16550</name>
</gene>
<evidence type="ECO:0000313" key="6">
    <source>
        <dbReference type="EMBL" id="MBO9201896.1"/>
    </source>
</evidence>
<dbReference type="Pfam" id="PF04405">
    <property type="entry name" value="ScdA_N"/>
    <property type="match status" value="1"/>
</dbReference>
<accession>A0ABS3YXL6</accession>
<dbReference type="PANTHER" id="PTHR36438:SF1">
    <property type="entry name" value="IRON-SULFUR CLUSTER REPAIR PROTEIN YTFE"/>
    <property type="match status" value="1"/>
</dbReference>
<proteinExistence type="predicted"/>
<protein>
    <submittedName>
        <fullName evidence="6">DUF542 domain-containing protein</fullName>
    </submittedName>
</protein>
<dbReference type="RefSeq" id="WP_209139953.1">
    <property type="nucleotide sequence ID" value="NZ_JAGHKO010000004.1"/>
</dbReference>
<keyword evidence="4" id="KW-0408">Iron</keyword>
<dbReference type="InterPro" id="IPR038062">
    <property type="entry name" value="ScdA-like_N_sf"/>
</dbReference>
<dbReference type="CDD" id="cd12108">
    <property type="entry name" value="Hr-like"/>
    <property type="match status" value="1"/>
</dbReference>
<feature type="domain" description="Hemerythrin-like" evidence="5">
    <location>
        <begin position="88"/>
        <end position="238"/>
    </location>
</feature>
<reference evidence="6 7" key="1">
    <citation type="submission" date="2021-03" db="EMBL/GenBank/DDBJ databases">
        <title>Assistant Professor.</title>
        <authorList>
            <person name="Huq M.A."/>
        </authorList>
    </citation>
    <scope>NUCLEOTIDE SEQUENCE [LARGE SCALE GENOMIC DNA]</scope>
    <source>
        <strain evidence="6 7">MAH-29</strain>
    </source>
</reference>
<dbReference type="InterPro" id="IPR019903">
    <property type="entry name" value="RIC_family"/>
</dbReference>
<dbReference type="InterPro" id="IPR012312">
    <property type="entry name" value="Hemerythrin-like"/>
</dbReference>
<dbReference type="EMBL" id="JAGHKO010000004">
    <property type="protein sequence ID" value="MBO9201896.1"/>
    <property type="molecule type" value="Genomic_DNA"/>
</dbReference>